<proteinExistence type="predicted"/>
<dbReference type="RefSeq" id="WP_155668194.1">
    <property type="nucleotide sequence ID" value="NZ_WOCA01000004.1"/>
</dbReference>
<keyword evidence="2" id="KW-1185">Reference proteome</keyword>
<sequence>MLQNRIDELDSAILDIKGELVFVTGFMREEMVELHLIKGKDCWSSKGLYDYQELEYHNIKNNALIIVRENGKEINRYQYKPVYKDTIQYKNKNGKNLSITFTIRKSSFSEHYHLLSDRTSIIFDRKDELDNYLLDEYGIRCTYN</sequence>
<protein>
    <submittedName>
        <fullName evidence="1">Uncharacterized protein</fullName>
    </submittedName>
</protein>
<evidence type="ECO:0000313" key="1">
    <source>
        <dbReference type="EMBL" id="MUK88212.1"/>
    </source>
</evidence>
<dbReference type="EMBL" id="WOCA01000004">
    <property type="protein sequence ID" value="MUK88212.1"/>
    <property type="molecule type" value="Genomic_DNA"/>
</dbReference>
<comment type="caution">
    <text evidence="1">The sequence shown here is derived from an EMBL/GenBank/DDBJ whole genome shotgun (WGS) entry which is preliminary data.</text>
</comment>
<dbReference type="AlphaFoldDB" id="A0A6N8FEU3"/>
<dbReference type="Proteomes" id="UP000469125">
    <property type="component" value="Unassembled WGS sequence"/>
</dbReference>
<organism evidence="1 2">
    <name type="scientific">Ornithinibacillus caprae</name>
    <dbReference type="NCBI Taxonomy" id="2678566"/>
    <lineage>
        <taxon>Bacteria</taxon>
        <taxon>Bacillati</taxon>
        <taxon>Bacillota</taxon>
        <taxon>Bacilli</taxon>
        <taxon>Bacillales</taxon>
        <taxon>Bacillaceae</taxon>
        <taxon>Ornithinibacillus</taxon>
    </lineage>
</organism>
<evidence type="ECO:0000313" key="2">
    <source>
        <dbReference type="Proteomes" id="UP000469125"/>
    </source>
</evidence>
<gene>
    <name evidence="1" type="ORF">GMD78_07380</name>
</gene>
<reference evidence="1 2" key="1">
    <citation type="submission" date="2019-11" db="EMBL/GenBank/DDBJ databases">
        <authorList>
            <person name="Li X."/>
        </authorList>
    </citation>
    <scope>NUCLEOTIDE SEQUENCE [LARGE SCALE GENOMIC DNA]</scope>
    <source>
        <strain evidence="1 2">L9</strain>
    </source>
</reference>
<accession>A0A6N8FEU3</accession>
<name>A0A6N8FEU3_9BACI</name>